<evidence type="ECO:0000259" key="10">
    <source>
        <dbReference type="Pfam" id="PF08221"/>
    </source>
</evidence>
<dbReference type="GO" id="GO:0006351">
    <property type="term" value="P:DNA-templated transcription"/>
    <property type="evidence" value="ECO:0007669"/>
    <property type="project" value="InterPro"/>
</dbReference>
<dbReference type="PANTHER" id="PTHR12949">
    <property type="entry name" value="RNA POLYMERASE III DNA DIRECTED -RELATED"/>
    <property type="match status" value="1"/>
</dbReference>
<evidence type="ECO:0000256" key="6">
    <source>
        <dbReference type="ARBA" id="ARBA00023242"/>
    </source>
</evidence>
<dbReference type="HOGENOM" id="CLU_010734_0_0_1"/>
<dbReference type="InterPro" id="IPR055207">
    <property type="entry name" value="POLR3C_WHD"/>
</dbReference>
<dbReference type="Pfam" id="PF20912">
    <property type="entry name" value="RPC3_helical"/>
    <property type="match status" value="1"/>
</dbReference>
<evidence type="ECO:0000256" key="5">
    <source>
        <dbReference type="ARBA" id="ARBA00023163"/>
    </source>
</evidence>
<dbReference type="OrthoDB" id="272392at2759"/>
<accession>G3AZV9</accession>
<feature type="domain" description="RNA polymerase III Rpc82 C -terminal" evidence="9">
    <location>
        <begin position="145"/>
        <end position="419"/>
    </location>
</feature>
<keyword evidence="6 8" id="KW-0539">Nucleus</keyword>
<dbReference type="InterPro" id="IPR008806">
    <property type="entry name" value="RNA_pol_III_Rpc82_C"/>
</dbReference>
<dbReference type="InterPro" id="IPR039748">
    <property type="entry name" value="RPC3"/>
</dbReference>
<dbReference type="KEGG" id="cten:18245588"/>
<dbReference type="PANTHER" id="PTHR12949:SF0">
    <property type="entry name" value="DNA-DIRECTED RNA POLYMERASE III SUBUNIT RPC3"/>
    <property type="match status" value="1"/>
</dbReference>
<comment type="subunit">
    <text evidence="2 8">Component of the RNA polymerase III (Pol III) complex consisting of 17 subunits.</text>
</comment>
<dbReference type="AlphaFoldDB" id="G3AZV9"/>
<feature type="domain" description="RNA polymerase III subunit RPC82-related helix-turn-helix" evidence="10">
    <location>
        <begin position="18"/>
        <end position="78"/>
    </location>
</feature>
<dbReference type="STRING" id="590646.G3AZV9"/>
<evidence type="ECO:0000256" key="3">
    <source>
        <dbReference type="ARBA" id="ARBA00016689"/>
    </source>
</evidence>
<dbReference type="Gene3D" id="1.10.10.10">
    <property type="entry name" value="Winged helix-like DNA-binding domain superfamily/Winged helix DNA-binding domain"/>
    <property type="match status" value="2"/>
</dbReference>
<reference evidence="12 13" key="1">
    <citation type="journal article" date="2011" name="Proc. Natl. Acad. Sci. U.S.A.">
        <title>Comparative genomics of xylose-fermenting fungi for enhanced biofuel production.</title>
        <authorList>
            <person name="Wohlbach D.J."/>
            <person name="Kuo A."/>
            <person name="Sato T.K."/>
            <person name="Potts K.M."/>
            <person name="Salamov A.A."/>
            <person name="LaButti K.M."/>
            <person name="Sun H."/>
            <person name="Clum A."/>
            <person name="Pangilinan J.L."/>
            <person name="Lindquist E.A."/>
            <person name="Lucas S."/>
            <person name="Lapidus A."/>
            <person name="Jin M."/>
            <person name="Gunawan C."/>
            <person name="Balan V."/>
            <person name="Dale B.E."/>
            <person name="Jeffries T.W."/>
            <person name="Zinkel R."/>
            <person name="Barry K.W."/>
            <person name="Grigoriev I.V."/>
            <person name="Gasch A.P."/>
        </authorList>
    </citation>
    <scope>NUCLEOTIDE SEQUENCE [LARGE SCALE GENOMIC DNA]</scope>
    <source>
        <strain evidence="13">ATCC 10573 / BCRC 21748 / CBS 615 / JCM 9827 / NBRC 10315 / NRRL Y-1498 / VKM Y-70</strain>
    </source>
</reference>
<keyword evidence="5 8" id="KW-0804">Transcription</keyword>
<gene>
    <name evidence="12" type="ORF">CANTEDRAFT_102848</name>
</gene>
<evidence type="ECO:0000256" key="4">
    <source>
        <dbReference type="ARBA" id="ARBA00022478"/>
    </source>
</evidence>
<feature type="domain" description="DNA-directed RNA polymerase III subunit RPC3 winged-helix" evidence="11">
    <location>
        <begin position="430"/>
        <end position="502"/>
    </location>
</feature>
<dbReference type="Pfam" id="PF22536">
    <property type="entry name" value="WHD_POLR3C"/>
    <property type="match status" value="1"/>
</dbReference>
<organism evidence="13">
    <name type="scientific">Candida tenuis (strain ATCC 10573 / BCRC 21748 / CBS 615 / JCM 9827 / NBRC 10315 / NRRL Y-1498 / VKM Y-70)</name>
    <name type="common">Yeast</name>
    <name type="synonym">Yamadazyma tenuis</name>
    <dbReference type="NCBI Taxonomy" id="590646"/>
    <lineage>
        <taxon>Eukaryota</taxon>
        <taxon>Fungi</taxon>
        <taxon>Dikarya</taxon>
        <taxon>Ascomycota</taxon>
        <taxon>Saccharomycotina</taxon>
        <taxon>Pichiomycetes</taxon>
        <taxon>Debaryomycetaceae</taxon>
        <taxon>Yamadazyma</taxon>
    </lineage>
</organism>
<comment type="similarity">
    <text evidence="8">Belongs to the RNA polymerase beta chain family.</text>
</comment>
<dbReference type="Proteomes" id="UP000000707">
    <property type="component" value="Unassembled WGS sequence"/>
</dbReference>
<keyword evidence="13" id="KW-1185">Reference proteome</keyword>
<sequence>MIAELSESAEGQSPMSNLWTMVTKNHLGSVAAVVVSTLISHGRLTAKDISKKTKFPLKTVKTSLVSLIQLNCVLYWQEGERVDYTFHEQGLLVLLHSGQIINHIRETYDHESAAIIQNLIQIGSIRVEDLVKDADVDTRYSVEIKLAKLFSDGWVKPLQKHDFNPIEDLWNQIYQATMKQLPRSATVSEIKRVAEAKEASRIKLTNLVESLPTGMFDKRDGMKVLKPQTQIAFSYARYQRHTRTNALVSLCESRIGPLTASVYSTALSLIEKSSPEVHHFLTSIDGMILDPEEMVRFETELENRLIDNKAMVFKAHDVVKHLHPQLDLGKSVLTHNFLKPETTRKRVVSFGEMERKLKKPKIKMENLESPLEQEDFADTVRSETASLVNHHLKLLSSSSAIPFIVELSPGTFTVPFHKLKQIVLEYNYDEVMKKTVGSDGLRILRCIKQMKLVDEKTVAHSVLLKDKLVRNEIYKLVQLNVIEIQEVPRSNDRAASKTFYAYRYKQHTSFNFFKNTLVYNMANILHLIDQFKGEHKVLLDKCEREDVKGHEAELLLDSELRTLKGLKFREINNMGKLHRLLAMYEIFSRW</sequence>
<dbReference type="GeneID" id="18245588"/>
<evidence type="ECO:0000256" key="1">
    <source>
        <dbReference type="ARBA" id="ARBA00004123"/>
    </source>
</evidence>
<name>G3AZV9_CANTC</name>
<evidence type="ECO:0000256" key="2">
    <source>
        <dbReference type="ARBA" id="ARBA00011206"/>
    </source>
</evidence>
<keyword evidence="4 8" id="KW-0240">DNA-directed RNA polymerase</keyword>
<comment type="function">
    <text evidence="7 8">DNA-dependent RNA polymerase catalyzes the transcription of DNA into RNA using the four ribonucleoside triphosphates as substrates. Specific core component of RNA polymerase III which synthesizes small RNAs, such as 5S rRNA and tRNAs.</text>
</comment>
<dbReference type="Pfam" id="PF05645">
    <property type="entry name" value="RNA_pol_Rpc82"/>
    <property type="match status" value="1"/>
</dbReference>
<evidence type="ECO:0000313" key="12">
    <source>
        <dbReference type="EMBL" id="EGV65251.1"/>
    </source>
</evidence>
<evidence type="ECO:0000259" key="9">
    <source>
        <dbReference type="Pfam" id="PF05645"/>
    </source>
</evidence>
<protein>
    <recommendedName>
        <fullName evidence="3 8">DNA-directed RNA polymerase III subunit RPC3</fullName>
        <shortName evidence="8">RNA polymerase III subunit C3</shortName>
    </recommendedName>
</protein>
<evidence type="ECO:0000259" key="11">
    <source>
        <dbReference type="Pfam" id="PF22536"/>
    </source>
</evidence>
<dbReference type="GO" id="GO:0005666">
    <property type="term" value="C:RNA polymerase III complex"/>
    <property type="evidence" value="ECO:0007669"/>
    <property type="project" value="UniProtKB-UniRule"/>
</dbReference>
<proteinExistence type="inferred from homology"/>
<evidence type="ECO:0000313" key="13">
    <source>
        <dbReference type="Proteomes" id="UP000000707"/>
    </source>
</evidence>
<dbReference type="InterPro" id="IPR013197">
    <property type="entry name" value="RNA_pol_III_RPC82-rel_HTH"/>
</dbReference>
<dbReference type="eggNOG" id="KOG2587">
    <property type="taxonomic scope" value="Eukaryota"/>
</dbReference>
<comment type="subcellular location">
    <subcellularLocation>
        <location evidence="1 8">Nucleus</location>
    </subcellularLocation>
</comment>
<dbReference type="EMBL" id="GL996514">
    <property type="protein sequence ID" value="EGV65251.1"/>
    <property type="molecule type" value="Genomic_DNA"/>
</dbReference>
<dbReference type="Pfam" id="PF08221">
    <property type="entry name" value="HTH_9"/>
    <property type="match status" value="1"/>
</dbReference>
<dbReference type="GO" id="GO:0003697">
    <property type="term" value="F:single-stranded DNA binding"/>
    <property type="evidence" value="ECO:0007669"/>
    <property type="project" value="UniProtKB-UniRule"/>
</dbReference>
<evidence type="ECO:0000256" key="8">
    <source>
        <dbReference type="RuleBase" id="RU367076"/>
    </source>
</evidence>
<dbReference type="InterPro" id="IPR036388">
    <property type="entry name" value="WH-like_DNA-bd_sf"/>
</dbReference>
<evidence type="ECO:0000256" key="7">
    <source>
        <dbReference type="ARBA" id="ARBA00025127"/>
    </source>
</evidence>